<organism evidence="2 3">
    <name type="scientific">Hebeloma cylindrosporum</name>
    <dbReference type="NCBI Taxonomy" id="76867"/>
    <lineage>
        <taxon>Eukaryota</taxon>
        <taxon>Fungi</taxon>
        <taxon>Dikarya</taxon>
        <taxon>Basidiomycota</taxon>
        <taxon>Agaricomycotina</taxon>
        <taxon>Agaricomycetes</taxon>
        <taxon>Agaricomycetidae</taxon>
        <taxon>Agaricales</taxon>
        <taxon>Agaricineae</taxon>
        <taxon>Hymenogastraceae</taxon>
        <taxon>Hebeloma</taxon>
    </lineage>
</organism>
<reference evidence="2 3" key="1">
    <citation type="submission" date="2014-04" db="EMBL/GenBank/DDBJ databases">
        <authorList>
            <consortium name="DOE Joint Genome Institute"/>
            <person name="Kuo A."/>
            <person name="Gay G."/>
            <person name="Dore J."/>
            <person name="Kohler A."/>
            <person name="Nagy L.G."/>
            <person name="Floudas D."/>
            <person name="Copeland A."/>
            <person name="Barry K.W."/>
            <person name="Cichocki N."/>
            <person name="Veneault-Fourrey C."/>
            <person name="LaButti K."/>
            <person name="Lindquist E.A."/>
            <person name="Lipzen A."/>
            <person name="Lundell T."/>
            <person name="Morin E."/>
            <person name="Murat C."/>
            <person name="Sun H."/>
            <person name="Tunlid A."/>
            <person name="Henrissat B."/>
            <person name="Grigoriev I.V."/>
            <person name="Hibbett D.S."/>
            <person name="Martin F."/>
            <person name="Nordberg H.P."/>
            <person name="Cantor M.N."/>
            <person name="Hua S.X."/>
        </authorList>
    </citation>
    <scope>NUCLEOTIDE SEQUENCE [LARGE SCALE GENOMIC DNA]</scope>
    <source>
        <strain evidence="3">h7</strain>
    </source>
</reference>
<keyword evidence="3" id="KW-1185">Reference proteome</keyword>
<proteinExistence type="predicted"/>
<dbReference type="AlphaFoldDB" id="A0A0C3C3L9"/>
<accession>A0A0C3C3L9</accession>
<dbReference type="HOGENOM" id="CLU_1619239_0_0_1"/>
<sequence>MKREICIPGVTEVFFWNGAGEIVYGFVHDKFKLEDGTVILTLRLLGQANKTATLPASAVAIIPSTQDYNPQETKFMMPLFAVNSVLLLARNRLACRAELQYRGGQNGRESITVGSQRWLFAVITVPFTILVFAIWVMWPKYHNKMHSKKLGNGELKDFITTGNM</sequence>
<evidence type="ECO:0000313" key="3">
    <source>
        <dbReference type="Proteomes" id="UP000053424"/>
    </source>
</evidence>
<dbReference type="OrthoDB" id="3237761at2759"/>
<evidence type="ECO:0000256" key="1">
    <source>
        <dbReference type="SAM" id="Phobius"/>
    </source>
</evidence>
<keyword evidence="1" id="KW-0812">Transmembrane</keyword>
<dbReference type="EMBL" id="KN831788">
    <property type="protein sequence ID" value="KIM38874.1"/>
    <property type="molecule type" value="Genomic_DNA"/>
</dbReference>
<feature type="transmembrane region" description="Helical" evidence="1">
    <location>
        <begin position="118"/>
        <end position="138"/>
    </location>
</feature>
<keyword evidence="1" id="KW-0472">Membrane</keyword>
<keyword evidence="1" id="KW-1133">Transmembrane helix</keyword>
<reference evidence="3" key="2">
    <citation type="submission" date="2015-01" db="EMBL/GenBank/DDBJ databases">
        <title>Evolutionary Origins and Diversification of the Mycorrhizal Mutualists.</title>
        <authorList>
            <consortium name="DOE Joint Genome Institute"/>
            <consortium name="Mycorrhizal Genomics Consortium"/>
            <person name="Kohler A."/>
            <person name="Kuo A."/>
            <person name="Nagy L.G."/>
            <person name="Floudas D."/>
            <person name="Copeland A."/>
            <person name="Barry K.W."/>
            <person name="Cichocki N."/>
            <person name="Veneault-Fourrey C."/>
            <person name="LaButti K."/>
            <person name="Lindquist E.A."/>
            <person name="Lipzen A."/>
            <person name="Lundell T."/>
            <person name="Morin E."/>
            <person name="Murat C."/>
            <person name="Riley R."/>
            <person name="Ohm R."/>
            <person name="Sun H."/>
            <person name="Tunlid A."/>
            <person name="Henrissat B."/>
            <person name="Grigoriev I.V."/>
            <person name="Hibbett D.S."/>
            <person name="Martin F."/>
        </authorList>
    </citation>
    <scope>NUCLEOTIDE SEQUENCE [LARGE SCALE GENOMIC DNA]</scope>
    <source>
        <strain evidence="3">h7</strain>
    </source>
</reference>
<protein>
    <submittedName>
        <fullName evidence="2">Uncharacterized protein</fullName>
    </submittedName>
</protein>
<gene>
    <name evidence="2" type="ORF">M413DRAFT_12503</name>
</gene>
<dbReference type="Proteomes" id="UP000053424">
    <property type="component" value="Unassembled WGS sequence"/>
</dbReference>
<evidence type="ECO:0000313" key="2">
    <source>
        <dbReference type="EMBL" id="KIM38874.1"/>
    </source>
</evidence>
<name>A0A0C3C3L9_HEBCY</name>